<feature type="transmembrane region" description="Helical" evidence="1">
    <location>
        <begin position="99"/>
        <end position="118"/>
    </location>
</feature>
<feature type="transmembrane region" description="Helical" evidence="1">
    <location>
        <begin position="317"/>
        <end position="337"/>
    </location>
</feature>
<sequence>MSDTHWTLSPPSPAGARLVRAHLWLGVLALMGSGLLAVVLVLSRTPGVKDLMARLFPLTDLFRAALVVHVDLSVLIWFMTFASVAWGMVTPARALGLGWLGWALAAGGTLLMMVSPFLPGAQPLLNNYIPVLEQPAFLLALMMCGLGFAVAWLRTLLLAWPRADLSEGQRPLHLGIRLSAAAGALAWMTLAWTLWQLPAGSGTAYYERLFWAAGHVLQFQHALLVGVAWLWLAGGLGVRVLPGLRRLAVPAVVLSALPLAVVPVLLGLWPAGGGEQMGAFARLMQWGHLGMLPLGLLAVAALPGVWRQPGSAPRSAFLASLLLFAIGGLLAFLIRGANVVVPAHYHGSIVGVTLAFMGLAYALLPALGFRPVVARWARWQPLVYGGGQLLHVLGLAWSGGYGVQRKVAGTEQVLSSLPERLGMGMMGLGGLIAIVGGVMFVLACLQAMWPDGRAARPDTGGGEGRAQPT</sequence>
<feature type="transmembrane region" description="Helical" evidence="1">
    <location>
        <begin position="172"/>
        <end position="195"/>
    </location>
</feature>
<feature type="transmembrane region" description="Helical" evidence="1">
    <location>
        <begin position="138"/>
        <end position="160"/>
    </location>
</feature>
<feature type="transmembrane region" description="Helical" evidence="1">
    <location>
        <begin position="247"/>
        <end position="266"/>
    </location>
</feature>
<organism evidence="2 3">
    <name type="scientific">Ideonella livida</name>
    <dbReference type="NCBI Taxonomy" id="2707176"/>
    <lineage>
        <taxon>Bacteria</taxon>
        <taxon>Pseudomonadati</taxon>
        <taxon>Pseudomonadota</taxon>
        <taxon>Betaproteobacteria</taxon>
        <taxon>Burkholderiales</taxon>
        <taxon>Sphaerotilaceae</taxon>
        <taxon>Ideonella</taxon>
    </lineage>
</organism>
<gene>
    <name evidence="2" type="ORF">G3A44_15345</name>
</gene>
<feature type="transmembrane region" description="Helical" evidence="1">
    <location>
        <begin position="381"/>
        <end position="403"/>
    </location>
</feature>
<feature type="transmembrane region" description="Helical" evidence="1">
    <location>
        <begin position="21"/>
        <end position="42"/>
    </location>
</feature>
<name>A0A7C9TLX8_9BURK</name>
<dbReference type="InterPro" id="IPR036927">
    <property type="entry name" value="Cyt_c_oxase-like_su1_sf"/>
</dbReference>
<feature type="transmembrane region" description="Helical" evidence="1">
    <location>
        <begin position="215"/>
        <end position="235"/>
    </location>
</feature>
<evidence type="ECO:0000313" key="3">
    <source>
        <dbReference type="Proteomes" id="UP000484255"/>
    </source>
</evidence>
<feature type="transmembrane region" description="Helical" evidence="1">
    <location>
        <begin position="62"/>
        <end position="87"/>
    </location>
</feature>
<dbReference type="Proteomes" id="UP000484255">
    <property type="component" value="Unassembled WGS sequence"/>
</dbReference>
<keyword evidence="1" id="KW-1133">Transmembrane helix</keyword>
<keyword evidence="1" id="KW-0812">Transmembrane</keyword>
<keyword evidence="3" id="KW-1185">Reference proteome</keyword>
<evidence type="ECO:0000313" key="2">
    <source>
        <dbReference type="EMBL" id="NDY92563.1"/>
    </source>
</evidence>
<dbReference type="EMBL" id="JAAGOH010000019">
    <property type="protein sequence ID" value="NDY92563.1"/>
    <property type="molecule type" value="Genomic_DNA"/>
</dbReference>
<proteinExistence type="predicted"/>
<dbReference type="AlphaFoldDB" id="A0A7C9TLX8"/>
<dbReference type="SUPFAM" id="SSF81442">
    <property type="entry name" value="Cytochrome c oxidase subunit I-like"/>
    <property type="match status" value="1"/>
</dbReference>
<reference evidence="2 3" key="1">
    <citation type="submission" date="2020-02" db="EMBL/GenBank/DDBJ databases">
        <title>Ideonella bacterium strain TBM-1.</title>
        <authorList>
            <person name="Chen W.-M."/>
        </authorList>
    </citation>
    <scope>NUCLEOTIDE SEQUENCE [LARGE SCALE GENOMIC DNA]</scope>
    <source>
        <strain evidence="2 3">TBM-1</strain>
    </source>
</reference>
<accession>A0A7C9TLX8</accession>
<feature type="transmembrane region" description="Helical" evidence="1">
    <location>
        <begin position="349"/>
        <end position="369"/>
    </location>
</feature>
<evidence type="ECO:0000256" key="1">
    <source>
        <dbReference type="SAM" id="Phobius"/>
    </source>
</evidence>
<dbReference type="RefSeq" id="WP_163458540.1">
    <property type="nucleotide sequence ID" value="NZ_JAAGOH010000019.1"/>
</dbReference>
<feature type="transmembrane region" description="Helical" evidence="1">
    <location>
        <begin position="423"/>
        <end position="445"/>
    </location>
</feature>
<protein>
    <submittedName>
        <fullName evidence="2">Cbb3-type cytochrome c oxidase subunit I</fullName>
    </submittedName>
</protein>
<keyword evidence="1" id="KW-0472">Membrane</keyword>
<feature type="transmembrane region" description="Helical" evidence="1">
    <location>
        <begin position="286"/>
        <end position="305"/>
    </location>
</feature>
<dbReference type="Gene3D" id="1.20.210.10">
    <property type="entry name" value="Cytochrome c oxidase-like, subunit I domain"/>
    <property type="match status" value="1"/>
</dbReference>
<comment type="caution">
    <text evidence="2">The sequence shown here is derived from an EMBL/GenBank/DDBJ whole genome shotgun (WGS) entry which is preliminary data.</text>
</comment>